<keyword evidence="5" id="KW-0808">Transferase</keyword>
<evidence type="ECO:0000256" key="3">
    <source>
        <dbReference type="ARBA" id="ARBA00012584"/>
    </source>
</evidence>
<dbReference type="GO" id="GO:0005737">
    <property type="term" value="C:cytoplasm"/>
    <property type="evidence" value="ECO:0007669"/>
    <property type="project" value="UniProtKB-SubCell"/>
</dbReference>
<dbReference type="PROSITE" id="PS51163">
    <property type="entry name" value="YRDC"/>
    <property type="match status" value="1"/>
</dbReference>
<comment type="catalytic activity">
    <reaction evidence="11">
        <text>L-threonine + hydrogencarbonate + ATP = L-threonylcarbamoyladenylate + diphosphate + H2O</text>
        <dbReference type="Rhea" id="RHEA:36407"/>
        <dbReference type="ChEBI" id="CHEBI:15377"/>
        <dbReference type="ChEBI" id="CHEBI:17544"/>
        <dbReference type="ChEBI" id="CHEBI:30616"/>
        <dbReference type="ChEBI" id="CHEBI:33019"/>
        <dbReference type="ChEBI" id="CHEBI:57926"/>
        <dbReference type="ChEBI" id="CHEBI:73682"/>
        <dbReference type="EC" id="2.7.7.87"/>
    </reaction>
</comment>
<accession>A0A6S6UKQ0</accession>
<evidence type="ECO:0000256" key="11">
    <source>
        <dbReference type="ARBA" id="ARBA00048366"/>
    </source>
</evidence>
<proteinExistence type="inferred from homology"/>
<dbReference type="GO" id="GO:0006450">
    <property type="term" value="P:regulation of translational fidelity"/>
    <property type="evidence" value="ECO:0007669"/>
    <property type="project" value="TreeGrafter"/>
</dbReference>
<dbReference type="Gene3D" id="3.90.870.10">
    <property type="entry name" value="DHBP synthase"/>
    <property type="match status" value="1"/>
</dbReference>
<dbReference type="Pfam" id="PF01300">
    <property type="entry name" value="Sua5_yciO_yrdC"/>
    <property type="match status" value="1"/>
</dbReference>
<evidence type="ECO:0000256" key="6">
    <source>
        <dbReference type="ARBA" id="ARBA00022694"/>
    </source>
</evidence>
<name>A0A6S6UKQ0_9BACT</name>
<keyword evidence="6" id="KW-0819">tRNA processing</keyword>
<comment type="subcellular location">
    <subcellularLocation>
        <location evidence="1">Cytoplasm</location>
    </subcellularLocation>
</comment>
<dbReference type="GO" id="GO:0000049">
    <property type="term" value="F:tRNA binding"/>
    <property type="evidence" value="ECO:0007669"/>
    <property type="project" value="TreeGrafter"/>
</dbReference>
<evidence type="ECO:0000256" key="5">
    <source>
        <dbReference type="ARBA" id="ARBA00022679"/>
    </source>
</evidence>
<evidence type="ECO:0000256" key="7">
    <source>
        <dbReference type="ARBA" id="ARBA00022695"/>
    </source>
</evidence>
<protein>
    <recommendedName>
        <fullName evidence="10">L-threonylcarbamoyladenylate synthase</fullName>
        <ecNumber evidence="3">2.7.7.87</ecNumber>
    </recommendedName>
    <alternativeName>
        <fullName evidence="10">L-threonylcarbamoyladenylate synthase</fullName>
    </alternativeName>
</protein>
<dbReference type="GO" id="GO:0003725">
    <property type="term" value="F:double-stranded RNA binding"/>
    <property type="evidence" value="ECO:0007669"/>
    <property type="project" value="InterPro"/>
</dbReference>
<dbReference type="NCBIfam" id="TIGR00057">
    <property type="entry name" value="L-threonylcarbamoyladenylate synthase"/>
    <property type="match status" value="1"/>
</dbReference>
<dbReference type="GO" id="GO:0008033">
    <property type="term" value="P:tRNA processing"/>
    <property type="evidence" value="ECO:0007669"/>
    <property type="project" value="UniProtKB-KW"/>
</dbReference>
<evidence type="ECO:0000256" key="9">
    <source>
        <dbReference type="ARBA" id="ARBA00022840"/>
    </source>
</evidence>
<evidence type="ECO:0000313" key="13">
    <source>
        <dbReference type="EMBL" id="CAA6829420.1"/>
    </source>
</evidence>
<dbReference type="EMBL" id="CACVAQ010000489">
    <property type="protein sequence ID" value="CAA6829420.1"/>
    <property type="molecule type" value="Genomic_DNA"/>
</dbReference>
<dbReference type="InterPro" id="IPR050156">
    <property type="entry name" value="TC-AMP_synthase_SUA5"/>
</dbReference>
<evidence type="ECO:0000256" key="2">
    <source>
        <dbReference type="ARBA" id="ARBA00007663"/>
    </source>
</evidence>
<dbReference type="InterPro" id="IPR017945">
    <property type="entry name" value="DHBP_synth_RibB-like_a/b_dom"/>
</dbReference>
<dbReference type="AlphaFoldDB" id="A0A6S6UKQ0"/>
<evidence type="ECO:0000256" key="4">
    <source>
        <dbReference type="ARBA" id="ARBA00022490"/>
    </source>
</evidence>
<sequence>MNFTKEITPLLEALEEGNLILYPTETIWGIGCDATNPAAVAKLDALKKRKKGKNYILLLDSEAHLSEYIDYIPPKASNLIAYHTRPLTIVYDTPKNLPDSLLAEDGSIAIRVTLDPFCKALVNAFGKPIVSTSANISGKPYPKTFLDIEHVIKKGVASIAQHKQYEDNVAPPSVLVKVVDGEDLVFLRK</sequence>
<dbReference type="GO" id="GO:0061710">
    <property type="term" value="F:L-threonylcarbamoyladenylate synthase"/>
    <property type="evidence" value="ECO:0007669"/>
    <property type="project" value="UniProtKB-EC"/>
</dbReference>
<keyword evidence="7" id="KW-0548">Nucleotidyltransferase</keyword>
<evidence type="ECO:0000256" key="8">
    <source>
        <dbReference type="ARBA" id="ARBA00022741"/>
    </source>
</evidence>
<dbReference type="EC" id="2.7.7.87" evidence="3"/>
<dbReference type="PANTHER" id="PTHR17490:SF16">
    <property type="entry name" value="THREONYLCARBAMOYL-AMP SYNTHASE"/>
    <property type="match status" value="1"/>
</dbReference>
<dbReference type="PANTHER" id="PTHR17490">
    <property type="entry name" value="SUA5"/>
    <property type="match status" value="1"/>
</dbReference>
<evidence type="ECO:0000256" key="1">
    <source>
        <dbReference type="ARBA" id="ARBA00004496"/>
    </source>
</evidence>
<dbReference type="GO" id="GO:0005524">
    <property type="term" value="F:ATP binding"/>
    <property type="evidence" value="ECO:0007669"/>
    <property type="project" value="UniProtKB-KW"/>
</dbReference>
<organism evidence="13">
    <name type="scientific">uncultured Aureispira sp</name>
    <dbReference type="NCBI Taxonomy" id="1331704"/>
    <lineage>
        <taxon>Bacteria</taxon>
        <taxon>Pseudomonadati</taxon>
        <taxon>Bacteroidota</taxon>
        <taxon>Saprospiria</taxon>
        <taxon>Saprospirales</taxon>
        <taxon>Saprospiraceae</taxon>
        <taxon>Aureispira</taxon>
        <taxon>environmental samples</taxon>
    </lineage>
</organism>
<keyword evidence="9" id="KW-0067">ATP-binding</keyword>
<keyword evidence="4" id="KW-0963">Cytoplasm</keyword>
<reference evidence="13" key="1">
    <citation type="submission" date="2020-01" db="EMBL/GenBank/DDBJ databases">
        <authorList>
            <person name="Meier V. D."/>
            <person name="Meier V D."/>
        </authorList>
    </citation>
    <scope>NUCLEOTIDE SEQUENCE</scope>
    <source>
        <strain evidence="13">HLG_WM_MAG_10</strain>
    </source>
</reference>
<dbReference type="InterPro" id="IPR006070">
    <property type="entry name" value="Sua5-like_dom"/>
</dbReference>
<evidence type="ECO:0000256" key="10">
    <source>
        <dbReference type="ARBA" id="ARBA00029774"/>
    </source>
</evidence>
<evidence type="ECO:0000259" key="12">
    <source>
        <dbReference type="PROSITE" id="PS51163"/>
    </source>
</evidence>
<gene>
    <name evidence="13" type="ORF">HELGO_WM24523</name>
</gene>
<keyword evidence="8" id="KW-0547">Nucleotide-binding</keyword>
<feature type="domain" description="YrdC-like" evidence="12">
    <location>
        <begin position="4"/>
        <end position="189"/>
    </location>
</feature>
<dbReference type="SUPFAM" id="SSF55821">
    <property type="entry name" value="YrdC/RibB"/>
    <property type="match status" value="1"/>
</dbReference>
<comment type="similarity">
    <text evidence="2">Belongs to the SUA5 family.</text>
</comment>